<dbReference type="Pfam" id="PF01270">
    <property type="entry name" value="Glyco_hydro_8"/>
    <property type="match status" value="1"/>
</dbReference>
<protein>
    <recommendedName>
        <fullName evidence="7">Glucanase</fullName>
    </recommendedName>
</protein>
<evidence type="ECO:0000313" key="6">
    <source>
        <dbReference type="Proteomes" id="UP000231343"/>
    </source>
</evidence>
<keyword evidence="4" id="KW-0732">Signal</keyword>
<dbReference type="InterPro" id="IPR012341">
    <property type="entry name" value="6hp_glycosidase-like_sf"/>
</dbReference>
<accession>A0A2H0Y0H2</accession>
<evidence type="ECO:0000256" key="4">
    <source>
        <dbReference type="SAM" id="SignalP"/>
    </source>
</evidence>
<dbReference type="PRINTS" id="PR00735">
    <property type="entry name" value="GLHYDRLASE8"/>
</dbReference>
<sequence length="380" mass="43055">MSRQKKCWLVLLVLLVFLKVQATGVAQGLNYQFGIKPAVSQATMYQQVTTAFLDWEGRYVTHEGCPPGTYRVHCGEVYDFQTVSEGIGWGMLFMVLLGDGSDQSREYFDGFWRYYQHYAGPTGLMSWKISARGEVLGSDAATEADENVAMALLYAAKKWPAGEINYAQAAEGLIGKILSYEVEPRTYVLKPGTAWGGSSNINPAYFDSAYYRGWASFDKKWSRVAARAEQTYEIFYEKYQTGLLPDWCNIKGQPTHLSFDYTYDACQVSLKIGLDFLWYGQNKKYVDRLTKWIKKQTGNDPEKIVDAYRLDGQAIGHYHNAAFVGPLAVAAMCSDRHQEWLNKLYNHLVAMETGGRWGYYQDTLRLMSLIVLAGNMPLEP</sequence>
<dbReference type="AlphaFoldDB" id="A0A2H0Y0H2"/>
<dbReference type="EMBL" id="PEYM01000067">
    <property type="protein sequence ID" value="PIS29938.1"/>
    <property type="molecule type" value="Genomic_DNA"/>
</dbReference>
<dbReference type="GO" id="GO:0004553">
    <property type="term" value="F:hydrolase activity, hydrolyzing O-glycosyl compounds"/>
    <property type="evidence" value="ECO:0007669"/>
    <property type="project" value="InterPro"/>
</dbReference>
<evidence type="ECO:0000313" key="5">
    <source>
        <dbReference type="EMBL" id="PIS29938.1"/>
    </source>
</evidence>
<comment type="caution">
    <text evidence="5">The sequence shown here is derived from an EMBL/GenBank/DDBJ whole genome shotgun (WGS) entry which is preliminary data.</text>
</comment>
<evidence type="ECO:0000256" key="1">
    <source>
        <dbReference type="ARBA" id="ARBA00009209"/>
    </source>
</evidence>
<dbReference type="Gene3D" id="1.50.10.10">
    <property type="match status" value="1"/>
</dbReference>
<feature type="signal peptide" evidence="4">
    <location>
        <begin position="1"/>
        <end position="22"/>
    </location>
</feature>
<dbReference type="InterPro" id="IPR008928">
    <property type="entry name" value="6-hairpin_glycosidase_sf"/>
</dbReference>
<feature type="chain" id="PRO_5013897213" description="Glucanase" evidence="4">
    <location>
        <begin position="23"/>
        <end position="380"/>
    </location>
</feature>
<evidence type="ECO:0008006" key="7">
    <source>
        <dbReference type="Google" id="ProtNLM"/>
    </source>
</evidence>
<evidence type="ECO:0000256" key="3">
    <source>
        <dbReference type="ARBA" id="ARBA00023295"/>
    </source>
</evidence>
<name>A0A2H0Y0H2_UNCSA</name>
<keyword evidence="3" id="KW-0326">Glycosidase</keyword>
<organism evidence="5 6">
    <name type="scientific">Candidatus Saganbacteria bacterium CG08_land_8_20_14_0_20_45_16</name>
    <dbReference type="NCBI Taxonomy" id="2014293"/>
    <lineage>
        <taxon>Bacteria</taxon>
        <taxon>Bacillati</taxon>
        <taxon>Saganbacteria</taxon>
    </lineage>
</organism>
<evidence type="ECO:0000256" key="2">
    <source>
        <dbReference type="ARBA" id="ARBA00022801"/>
    </source>
</evidence>
<reference evidence="5 6" key="1">
    <citation type="submission" date="2017-09" db="EMBL/GenBank/DDBJ databases">
        <title>Depth-based differentiation of microbial function through sediment-hosted aquifers and enrichment of novel symbionts in the deep terrestrial subsurface.</title>
        <authorList>
            <person name="Probst A.J."/>
            <person name="Ladd B."/>
            <person name="Jarett J.K."/>
            <person name="Geller-Mcgrath D.E."/>
            <person name="Sieber C.M."/>
            <person name="Emerson J.B."/>
            <person name="Anantharaman K."/>
            <person name="Thomas B.C."/>
            <person name="Malmstrom R."/>
            <person name="Stieglmeier M."/>
            <person name="Klingl A."/>
            <person name="Woyke T."/>
            <person name="Ryan C.M."/>
            <person name="Banfield J.F."/>
        </authorList>
    </citation>
    <scope>NUCLEOTIDE SEQUENCE [LARGE SCALE GENOMIC DNA]</scope>
    <source>
        <strain evidence="5">CG08_land_8_20_14_0_20_45_16</strain>
    </source>
</reference>
<keyword evidence="2" id="KW-0378">Hydrolase</keyword>
<dbReference type="InterPro" id="IPR002037">
    <property type="entry name" value="Glyco_hydro_8"/>
</dbReference>
<gene>
    <name evidence="5" type="ORF">COT42_03935</name>
</gene>
<proteinExistence type="inferred from homology"/>
<comment type="similarity">
    <text evidence="1">Belongs to the glycosyl hydrolase 8 (cellulase D) family.</text>
</comment>
<dbReference type="Proteomes" id="UP000231343">
    <property type="component" value="Unassembled WGS sequence"/>
</dbReference>
<dbReference type="SUPFAM" id="SSF48208">
    <property type="entry name" value="Six-hairpin glycosidases"/>
    <property type="match status" value="1"/>
</dbReference>
<dbReference type="GO" id="GO:0005975">
    <property type="term" value="P:carbohydrate metabolic process"/>
    <property type="evidence" value="ECO:0007669"/>
    <property type="project" value="InterPro"/>
</dbReference>